<name>A0A540X0W6_9BACT</name>
<dbReference type="Proteomes" id="UP000315369">
    <property type="component" value="Unassembled WGS sequence"/>
</dbReference>
<dbReference type="Gene3D" id="3.90.1200.10">
    <property type="match status" value="1"/>
</dbReference>
<evidence type="ECO:0000259" key="1">
    <source>
        <dbReference type="Pfam" id="PF01636"/>
    </source>
</evidence>
<dbReference type="Pfam" id="PF01636">
    <property type="entry name" value="APH"/>
    <property type="match status" value="1"/>
</dbReference>
<sequence length="385" mass="42273">MVPRAVGTRGRHRGAAPLSALDLEQLLADGARSLSAAWGRPVLLAEPQVLRTESRCHVVRARVRGGDVPTVILKHFHADPVLGLDEWAGLELLGRHNLTTAPGLIAGDIHSRLLVLQDLGTGPSLEDLFNSVDASAATGGLLAVARLTGQLHARTRGLQGDFDLLRHSLHPRPLRVRIDNARYLVEHADRLHRWTNAVGTTVAAGTQEDVEQLARELAEPGPFLALTHGDMAPGNTLFTTSGPRLLDFEYCGMRHALYDALMWLIVVPLPDELVTRADLTYRITLAPVCEAAQTDATYTHARALVATARTVNMFQWLSPKALERDRDWAPGYSERAALLRHLARSRVLREPTSLVPALSRTLAALEERLAERWAGTPSFTWPAFR</sequence>
<dbReference type="EMBL" id="VIFM01000056">
    <property type="protein sequence ID" value="TQF14886.1"/>
    <property type="molecule type" value="Genomic_DNA"/>
</dbReference>
<protein>
    <submittedName>
        <fullName evidence="2">Phosphotransferase</fullName>
    </submittedName>
</protein>
<reference evidence="2 3" key="1">
    <citation type="submission" date="2019-06" db="EMBL/GenBank/DDBJ databases">
        <authorList>
            <person name="Livingstone P."/>
            <person name="Whitworth D."/>
        </authorList>
    </citation>
    <scope>NUCLEOTIDE SEQUENCE [LARGE SCALE GENOMIC DNA]</scope>
    <source>
        <strain evidence="2 3">AM401</strain>
    </source>
</reference>
<keyword evidence="3" id="KW-1185">Reference proteome</keyword>
<dbReference type="OrthoDB" id="5380378at2"/>
<comment type="caution">
    <text evidence="2">The sequence shown here is derived from an EMBL/GenBank/DDBJ whole genome shotgun (WGS) entry which is preliminary data.</text>
</comment>
<evidence type="ECO:0000313" key="3">
    <source>
        <dbReference type="Proteomes" id="UP000315369"/>
    </source>
</evidence>
<organism evidence="2 3">
    <name type="scientific">Myxococcus llanfairpwllgwyngyllgogerychwyrndrobwllllantysiliogogogochensis</name>
    <dbReference type="NCBI Taxonomy" id="2590453"/>
    <lineage>
        <taxon>Bacteria</taxon>
        <taxon>Pseudomonadati</taxon>
        <taxon>Myxococcota</taxon>
        <taxon>Myxococcia</taxon>
        <taxon>Myxococcales</taxon>
        <taxon>Cystobacterineae</taxon>
        <taxon>Myxococcaceae</taxon>
        <taxon>Myxococcus</taxon>
    </lineage>
</organism>
<evidence type="ECO:0000313" key="2">
    <source>
        <dbReference type="EMBL" id="TQF14886.1"/>
    </source>
</evidence>
<keyword evidence="2" id="KW-0808">Transferase</keyword>
<dbReference type="SUPFAM" id="SSF56112">
    <property type="entry name" value="Protein kinase-like (PK-like)"/>
    <property type="match status" value="1"/>
</dbReference>
<feature type="domain" description="Aminoglycoside phosphotransferase" evidence="1">
    <location>
        <begin position="63"/>
        <end position="272"/>
    </location>
</feature>
<dbReference type="GO" id="GO:0016740">
    <property type="term" value="F:transferase activity"/>
    <property type="evidence" value="ECO:0007669"/>
    <property type="project" value="UniProtKB-KW"/>
</dbReference>
<gene>
    <name evidence="2" type="ORF">FJV41_16400</name>
</gene>
<proteinExistence type="predicted"/>
<accession>A0A540X0W6</accession>
<dbReference type="InterPro" id="IPR002575">
    <property type="entry name" value="Aminoglycoside_PTrfase"/>
</dbReference>
<dbReference type="InterPro" id="IPR011009">
    <property type="entry name" value="Kinase-like_dom_sf"/>
</dbReference>
<dbReference type="AlphaFoldDB" id="A0A540X0W6"/>